<keyword evidence="2" id="KW-1185">Reference proteome</keyword>
<dbReference type="EnsemblMetazoa" id="GPAI000509-RA">
    <property type="protein sequence ID" value="GPAI000509-PA"/>
    <property type="gene ID" value="GPAI000509"/>
</dbReference>
<dbReference type="Proteomes" id="UP000092445">
    <property type="component" value="Unassembled WGS sequence"/>
</dbReference>
<protein>
    <submittedName>
        <fullName evidence="1">Uncharacterized protein</fullName>
    </submittedName>
</protein>
<evidence type="ECO:0000313" key="1">
    <source>
        <dbReference type="EnsemblMetazoa" id="GPAI000509-PA"/>
    </source>
</evidence>
<proteinExistence type="predicted"/>
<dbReference type="VEuPathDB" id="VectorBase:GPAI000509"/>
<sequence length="101" mass="11823">MLGFDVYPSVQVEKERSFEIEFHSLRGFDKYRSKYCIILSIKDIIDSIQFNIFPFAINYRMIDFIVEESTGAKLTSPMILRPLHTLRQIVKAYQVTLVLSV</sequence>
<organism evidence="1 2">
    <name type="scientific">Glossina pallidipes</name>
    <name type="common">Tsetse fly</name>
    <dbReference type="NCBI Taxonomy" id="7398"/>
    <lineage>
        <taxon>Eukaryota</taxon>
        <taxon>Metazoa</taxon>
        <taxon>Ecdysozoa</taxon>
        <taxon>Arthropoda</taxon>
        <taxon>Hexapoda</taxon>
        <taxon>Insecta</taxon>
        <taxon>Pterygota</taxon>
        <taxon>Neoptera</taxon>
        <taxon>Endopterygota</taxon>
        <taxon>Diptera</taxon>
        <taxon>Brachycera</taxon>
        <taxon>Muscomorpha</taxon>
        <taxon>Hippoboscoidea</taxon>
        <taxon>Glossinidae</taxon>
        <taxon>Glossina</taxon>
    </lineage>
</organism>
<reference evidence="2" key="1">
    <citation type="submission" date="2014-03" db="EMBL/GenBank/DDBJ databases">
        <authorList>
            <person name="Aksoy S."/>
            <person name="Warren W."/>
            <person name="Wilson R.K."/>
        </authorList>
    </citation>
    <scope>NUCLEOTIDE SEQUENCE [LARGE SCALE GENOMIC DNA]</scope>
    <source>
        <strain evidence="2">IAEA</strain>
    </source>
</reference>
<dbReference type="AlphaFoldDB" id="A0A1A9Z0S5"/>
<accession>A0A1A9Z0S5</accession>
<name>A0A1A9Z0S5_GLOPL</name>
<evidence type="ECO:0000313" key="2">
    <source>
        <dbReference type="Proteomes" id="UP000092445"/>
    </source>
</evidence>
<reference evidence="1" key="2">
    <citation type="submission" date="2020-05" db="UniProtKB">
        <authorList>
            <consortium name="EnsemblMetazoa"/>
        </authorList>
    </citation>
    <scope>IDENTIFICATION</scope>
    <source>
        <strain evidence="1">IAEA</strain>
    </source>
</reference>